<evidence type="ECO:0000313" key="2">
    <source>
        <dbReference type="EMBL" id="TWU10287.1"/>
    </source>
</evidence>
<feature type="compositionally biased region" description="Polar residues" evidence="1">
    <location>
        <begin position="27"/>
        <end position="38"/>
    </location>
</feature>
<reference evidence="2 3" key="1">
    <citation type="submission" date="2019-02" db="EMBL/GenBank/DDBJ databases">
        <title>Deep-cultivation of Planctomycetes and their phenomic and genomic characterization uncovers novel biology.</title>
        <authorList>
            <person name="Wiegand S."/>
            <person name="Jogler M."/>
            <person name="Boedeker C."/>
            <person name="Pinto D."/>
            <person name="Vollmers J."/>
            <person name="Rivas-Marin E."/>
            <person name="Kohn T."/>
            <person name="Peeters S.H."/>
            <person name="Heuer A."/>
            <person name="Rast P."/>
            <person name="Oberbeckmann S."/>
            <person name="Bunk B."/>
            <person name="Jeske O."/>
            <person name="Meyerdierks A."/>
            <person name="Storesund J.E."/>
            <person name="Kallscheuer N."/>
            <person name="Luecker S."/>
            <person name="Lage O.M."/>
            <person name="Pohl T."/>
            <person name="Merkel B.J."/>
            <person name="Hornburger P."/>
            <person name="Mueller R.-W."/>
            <person name="Bruemmer F."/>
            <person name="Labrenz M."/>
            <person name="Spormann A.M."/>
            <person name="Op Den Camp H."/>
            <person name="Overmann J."/>
            <person name="Amann R."/>
            <person name="Jetten M.S.M."/>
            <person name="Mascher T."/>
            <person name="Medema M.H."/>
            <person name="Devos D.P."/>
            <person name="Kaster A.-K."/>
            <person name="Ovreas L."/>
            <person name="Rohde M."/>
            <person name="Galperin M.Y."/>
            <person name="Jogler C."/>
        </authorList>
    </citation>
    <scope>NUCLEOTIDE SEQUENCE [LARGE SCALE GENOMIC DNA]</scope>
    <source>
        <strain evidence="2 3">Pla52o</strain>
    </source>
</reference>
<name>A0A5C6BF73_9BACT</name>
<gene>
    <name evidence="2" type="ORF">Pla52o_57430</name>
</gene>
<feature type="region of interest" description="Disordered" evidence="1">
    <location>
        <begin position="17"/>
        <end position="50"/>
    </location>
</feature>
<keyword evidence="3" id="KW-1185">Reference proteome</keyword>
<dbReference type="Proteomes" id="UP000316304">
    <property type="component" value="Unassembled WGS sequence"/>
</dbReference>
<proteinExistence type="predicted"/>
<sequence length="191" mass="21141">MHVVVIGLCLQRRRPHHRITRPAASSLPRTSPRNNRPSNIEHGNRPSNVGLAFGPVGDRWRHVVRVKTATGDVANEFPFAGHSTTVSNHCKRNFEHPRSTAQLLCPVTFGLTGAERKINHFKKDAFEASASNPWLPEIWAFQCWHGTPRDVGDNSMHTLGNDPSFADASSVPPPQFIANIEIIIGSDAEDM</sequence>
<organism evidence="2 3">
    <name type="scientific">Novipirellula galeiformis</name>
    <dbReference type="NCBI Taxonomy" id="2528004"/>
    <lineage>
        <taxon>Bacteria</taxon>
        <taxon>Pseudomonadati</taxon>
        <taxon>Planctomycetota</taxon>
        <taxon>Planctomycetia</taxon>
        <taxon>Pirellulales</taxon>
        <taxon>Pirellulaceae</taxon>
        <taxon>Novipirellula</taxon>
    </lineage>
</organism>
<protein>
    <submittedName>
        <fullName evidence="2">Uncharacterized protein</fullName>
    </submittedName>
</protein>
<comment type="caution">
    <text evidence="2">The sequence shown here is derived from an EMBL/GenBank/DDBJ whole genome shotgun (WGS) entry which is preliminary data.</text>
</comment>
<dbReference type="AlphaFoldDB" id="A0A5C6BF73"/>
<evidence type="ECO:0000313" key="3">
    <source>
        <dbReference type="Proteomes" id="UP000316304"/>
    </source>
</evidence>
<accession>A0A5C6BF73</accession>
<evidence type="ECO:0000256" key="1">
    <source>
        <dbReference type="SAM" id="MobiDB-lite"/>
    </source>
</evidence>
<dbReference type="EMBL" id="SJPT01000020">
    <property type="protein sequence ID" value="TWU10287.1"/>
    <property type="molecule type" value="Genomic_DNA"/>
</dbReference>